<reference evidence="2" key="1">
    <citation type="submission" date="2022-11" db="UniProtKB">
        <authorList>
            <consortium name="WormBaseParasite"/>
        </authorList>
    </citation>
    <scope>IDENTIFICATION</scope>
</reference>
<evidence type="ECO:0000313" key="1">
    <source>
        <dbReference type="Proteomes" id="UP000887580"/>
    </source>
</evidence>
<dbReference type="Proteomes" id="UP000887580">
    <property type="component" value="Unplaced"/>
</dbReference>
<organism evidence="1 2">
    <name type="scientific">Panagrolaimus sp. PS1159</name>
    <dbReference type="NCBI Taxonomy" id="55785"/>
    <lineage>
        <taxon>Eukaryota</taxon>
        <taxon>Metazoa</taxon>
        <taxon>Ecdysozoa</taxon>
        <taxon>Nematoda</taxon>
        <taxon>Chromadorea</taxon>
        <taxon>Rhabditida</taxon>
        <taxon>Tylenchina</taxon>
        <taxon>Panagrolaimomorpha</taxon>
        <taxon>Panagrolaimoidea</taxon>
        <taxon>Panagrolaimidae</taxon>
        <taxon>Panagrolaimus</taxon>
    </lineage>
</organism>
<dbReference type="WBParaSite" id="PS1159_v2.g20493.t1">
    <property type="protein sequence ID" value="PS1159_v2.g20493.t1"/>
    <property type="gene ID" value="PS1159_v2.g20493"/>
</dbReference>
<protein>
    <submittedName>
        <fullName evidence="2">Uncharacterized protein</fullName>
    </submittedName>
</protein>
<evidence type="ECO:0000313" key="2">
    <source>
        <dbReference type="WBParaSite" id="PS1159_v2.g20493.t1"/>
    </source>
</evidence>
<proteinExistence type="predicted"/>
<name>A0AC35FSS0_9BILA</name>
<accession>A0AC35FSS0</accession>
<sequence>MDYSKLKTLIEEFGVDKNGKVICSIQSKVDKKRTKLHERIFYGSLRIKKAGSSLLLSSSDIEGSSCVRKRSKSPISRIIKSRTFSGLRNLVIPNDGIGGGDSATASTEDLQTKTSRTFWNPFRNKTPKKVQFYVEPEQERG</sequence>